<gene>
    <name evidence="1" type="ORF">MRB53_002678</name>
</gene>
<proteinExistence type="predicted"/>
<sequence length="1272" mass="143391">MHMRMPSVALAPYHSKTRTPSDHLLLFPVLQRRSTPSSLVNLQPTPQMATADRLPFSIDDREIQEATLVRLVVNALQGVKSALDDIEKLSTVFCSNPADRTFHQIPSLWHRSSSTTALGETLKSVGQSGLVFFLLRKFVDYFLGADFSIRRESRDNEQKKKEIGLDNCPPQSLVNQAFSVAVGKVLEGYLCALNTLYSSVQMRRSKSAVGSAQVYTGAGSLTSVVHSEVSVLEVCLHTKELRTHIEALGHICFSLLIPSAEDITADISLQFCDFPKGADLLTYLYIQLRDSDPVHRALLKFLFVRSCEPYYAFIRSWIYKASIDDPYKEFIVECADDSYPSLQGRGGYTNGLSLASIKERSVSVPCFLKDVCRPLLRAGQQLQVLIKLLDMCNCMTTRDQSYERGALLSNLADVLPYWNDSTSEHVSCSFPLTFMKRNMEAMVLKRETLYRMLQEKLENLFPRLSIRCWQISSNVFQFYTVPFLLDEGLMCAPLNLDKEASKSVASAMEEDTYETSYYFSDDVEESVSSECSSLTSFEDQTESQGPTELHGILAASMSGEMSPSGLTTCLANPGRLRKLPLRDRLLYSEFVSDGTCERMNPTNCHPHHKDVELTQFSTLSLQLRNPKCCGVSKTPGADNLFDKCWPLGGLLKNPFSAGQSHSPTHLQVTGYSHKVIDRNSEIEDMDISNFDEVFGSGHSDLEIGTGKMQLESGKHKTPFTAFTHLSWNLGYSYNLLSLNPMLTRNAGYHMTCSSRITNKMDNRKSYIPYFDFSSVEDPRELYGGRFHISPDDEFLVDITDSGVSAAIGVKNPSEQQHDGDEILGDPIDKSAFCTSYSSRNSIELQEESFPTSASGVSKWESLLSSSSKDVNYSAKDVVDGAGGDRHNSMSRFEMPLDVVIDKCIVQEILLQYKYVSNFTIKLLEEGFDLQGHLLALRHYHFMELADWADSFITSLWNHKWFVAEASLKLSEIQGFLDLALQRSSCESNHYKERLFVYKKGQGSTSLSTPINGIHAFDFIGLGYRVDWPVSIVLTPDALKIYAEIFSFLTQVKLAAFSLADIWRLLKALKTQDSASSRQEMKYLNVLIKTRQQVNHFVSTLQQYMQSQLSHVSWCRFSYSLRHQVKDMVDLESVHMAYLDDSLYICFLSVETRSVASFIENILQCALDFRMCFAGGCWNAGSSVEDSLEMLAEINFSQVLAIKATFEENLKELYLCYLKSPKNREFGLSRFWEHLNYNDYTEIHARPVCIYVASNDLLEGWSCVCSVAVHLHA</sequence>
<name>A0ACC2MW48_PERAE</name>
<dbReference type="Proteomes" id="UP001234297">
    <property type="component" value="Chromosome 1"/>
</dbReference>
<organism evidence="1 2">
    <name type="scientific">Persea americana</name>
    <name type="common">Avocado</name>
    <dbReference type="NCBI Taxonomy" id="3435"/>
    <lineage>
        <taxon>Eukaryota</taxon>
        <taxon>Viridiplantae</taxon>
        <taxon>Streptophyta</taxon>
        <taxon>Embryophyta</taxon>
        <taxon>Tracheophyta</taxon>
        <taxon>Spermatophyta</taxon>
        <taxon>Magnoliopsida</taxon>
        <taxon>Magnoliidae</taxon>
        <taxon>Laurales</taxon>
        <taxon>Lauraceae</taxon>
        <taxon>Persea</taxon>
    </lineage>
</organism>
<accession>A0ACC2MW48</accession>
<protein>
    <submittedName>
        <fullName evidence="1">Uncharacterized protein</fullName>
    </submittedName>
</protein>
<evidence type="ECO:0000313" key="1">
    <source>
        <dbReference type="EMBL" id="KAJ8649655.1"/>
    </source>
</evidence>
<reference evidence="1 2" key="1">
    <citation type="journal article" date="2022" name="Hortic Res">
        <title>A haplotype resolved chromosomal level avocado genome allows analysis of novel avocado genes.</title>
        <authorList>
            <person name="Nath O."/>
            <person name="Fletcher S.J."/>
            <person name="Hayward A."/>
            <person name="Shaw L.M."/>
            <person name="Masouleh A.K."/>
            <person name="Furtado A."/>
            <person name="Henry R.J."/>
            <person name="Mitter N."/>
        </authorList>
    </citation>
    <scope>NUCLEOTIDE SEQUENCE [LARGE SCALE GENOMIC DNA]</scope>
    <source>
        <strain evidence="2">cv. Hass</strain>
    </source>
</reference>
<evidence type="ECO:0000313" key="2">
    <source>
        <dbReference type="Proteomes" id="UP001234297"/>
    </source>
</evidence>
<keyword evidence="2" id="KW-1185">Reference proteome</keyword>
<dbReference type="EMBL" id="CM056809">
    <property type="protein sequence ID" value="KAJ8649655.1"/>
    <property type="molecule type" value="Genomic_DNA"/>
</dbReference>
<comment type="caution">
    <text evidence="1">The sequence shown here is derived from an EMBL/GenBank/DDBJ whole genome shotgun (WGS) entry which is preliminary data.</text>
</comment>